<keyword evidence="1" id="KW-0472">Membrane</keyword>
<evidence type="ECO:0000256" key="1">
    <source>
        <dbReference type="SAM" id="Phobius"/>
    </source>
</evidence>
<reference evidence="2" key="1">
    <citation type="journal article" date="2014" name="Front. Microbiol.">
        <title>High frequency of phylogenetically diverse reductive dehalogenase-homologous genes in deep subseafloor sedimentary metagenomes.</title>
        <authorList>
            <person name="Kawai M."/>
            <person name="Futagami T."/>
            <person name="Toyoda A."/>
            <person name="Takaki Y."/>
            <person name="Nishi S."/>
            <person name="Hori S."/>
            <person name="Arai W."/>
            <person name="Tsubouchi T."/>
            <person name="Morono Y."/>
            <person name="Uchiyama I."/>
            <person name="Ito T."/>
            <person name="Fujiyama A."/>
            <person name="Inagaki F."/>
            <person name="Takami H."/>
        </authorList>
    </citation>
    <scope>NUCLEOTIDE SEQUENCE</scope>
    <source>
        <strain evidence="2">Expedition CK06-06</strain>
    </source>
</reference>
<keyword evidence="1" id="KW-0812">Transmembrane</keyword>
<accession>X1Q8M8</accession>
<gene>
    <name evidence="2" type="ORF">S06H3_66198</name>
</gene>
<dbReference type="EMBL" id="BARV01044966">
    <property type="protein sequence ID" value="GAI64847.1"/>
    <property type="molecule type" value="Genomic_DNA"/>
</dbReference>
<keyword evidence="1" id="KW-1133">Transmembrane helix</keyword>
<feature type="transmembrane region" description="Helical" evidence="1">
    <location>
        <begin position="12"/>
        <end position="31"/>
    </location>
</feature>
<sequence>LSATLKNSLYYSKYTIIFLIGILISCSQYPIDELLSAPEQIEIDSRKYILETGLYRDFQPICPLDGRPL</sequence>
<feature type="non-terminal residue" evidence="2">
    <location>
        <position position="69"/>
    </location>
</feature>
<comment type="caution">
    <text evidence="2">The sequence shown here is derived from an EMBL/GenBank/DDBJ whole genome shotgun (WGS) entry which is preliminary data.</text>
</comment>
<proteinExistence type="predicted"/>
<dbReference type="AlphaFoldDB" id="X1Q8M8"/>
<name>X1Q8M8_9ZZZZ</name>
<evidence type="ECO:0000313" key="2">
    <source>
        <dbReference type="EMBL" id="GAI64847.1"/>
    </source>
</evidence>
<organism evidence="2">
    <name type="scientific">marine sediment metagenome</name>
    <dbReference type="NCBI Taxonomy" id="412755"/>
    <lineage>
        <taxon>unclassified sequences</taxon>
        <taxon>metagenomes</taxon>
        <taxon>ecological metagenomes</taxon>
    </lineage>
</organism>
<feature type="non-terminal residue" evidence="2">
    <location>
        <position position="1"/>
    </location>
</feature>
<protein>
    <submittedName>
        <fullName evidence="2">Uncharacterized protein</fullName>
    </submittedName>
</protein>